<dbReference type="RefSeq" id="WP_205158089.1">
    <property type="nucleotide sequence ID" value="NZ_JAFEUM010000003.1"/>
</dbReference>
<evidence type="ECO:0000313" key="1">
    <source>
        <dbReference type="EMBL" id="MBM7036504.1"/>
    </source>
</evidence>
<evidence type="ECO:0008006" key="3">
    <source>
        <dbReference type="Google" id="ProtNLM"/>
    </source>
</evidence>
<comment type="caution">
    <text evidence="1">The sequence shown here is derived from an EMBL/GenBank/DDBJ whole genome shotgun (WGS) entry which is preliminary data.</text>
</comment>
<gene>
    <name evidence="1" type="ORF">JQC93_08790</name>
</gene>
<reference evidence="1 2" key="1">
    <citation type="submission" date="2021-02" db="EMBL/GenBank/DDBJ databases">
        <authorList>
            <person name="Park J.-S."/>
        </authorList>
    </citation>
    <scope>NUCLEOTIDE SEQUENCE [LARGE SCALE GENOMIC DNA]</scope>
    <source>
        <strain evidence="1 2">188UL20-2</strain>
    </source>
</reference>
<dbReference type="Pfam" id="PF17323">
    <property type="entry name" value="ToxS"/>
    <property type="match status" value="1"/>
</dbReference>
<name>A0ABS2HHJ6_9VIBR</name>
<evidence type="ECO:0000313" key="2">
    <source>
        <dbReference type="Proteomes" id="UP000809621"/>
    </source>
</evidence>
<proteinExistence type="predicted"/>
<dbReference type="EMBL" id="JAFEUM010000003">
    <property type="protein sequence ID" value="MBM7036504.1"/>
    <property type="molecule type" value="Genomic_DNA"/>
</dbReference>
<keyword evidence="2" id="KW-1185">Reference proteome</keyword>
<accession>A0ABS2HHJ6</accession>
<protein>
    <recommendedName>
        <fullName evidence="3">Transmembrane regulatory protein ToxS</fullName>
    </recommendedName>
</protein>
<dbReference type="Proteomes" id="UP000809621">
    <property type="component" value="Unassembled WGS sequence"/>
</dbReference>
<organism evidence="1 2">
    <name type="scientific">Vibrio ulleungensis</name>
    <dbReference type="NCBI Taxonomy" id="2807619"/>
    <lineage>
        <taxon>Bacteria</taxon>
        <taxon>Pseudomonadati</taxon>
        <taxon>Pseudomonadota</taxon>
        <taxon>Gammaproteobacteria</taxon>
        <taxon>Vibrionales</taxon>
        <taxon>Vibrionaceae</taxon>
        <taxon>Vibrio</taxon>
    </lineage>
</organism>
<sequence length="171" mass="19470">MNKRVALIILFVSTIISSWIYWGSDVKVEQVLTSREWQTNLITHIHADLTETELGQLSKVSINSNVKYLPTGQYLRVSRMELMNEESEQPTIIEISESGLWQLSDNYLLVNPQDFKDSSSVDNRQFTDKQLSLIKQIFVTDAQQSRRIDIISDNAILLTSLGHGSQVLVSN</sequence>
<dbReference type="InterPro" id="IPR035288">
    <property type="entry name" value="ToxS"/>
</dbReference>